<evidence type="ECO:0000259" key="1">
    <source>
        <dbReference type="PROSITE" id="PS50146"/>
    </source>
</evidence>
<evidence type="ECO:0000313" key="3">
    <source>
        <dbReference type="Proteomes" id="UP000562395"/>
    </source>
</evidence>
<dbReference type="InterPro" id="IPR016064">
    <property type="entry name" value="NAD/diacylglycerol_kinase_sf"/>
</dbReference>
<sequence>MELSPLWLVTNTASGSNTEAAVDELAASLRAAGCGADRTICFPDEDLPSPAELDAAGVKTLAVFTGDGTINAAATRLEGWGGAILVLPGGTQNLLAKALHGDVPAEAITGSLASGSFRRIRRHAVRTSQGTGLIEVLAGPGAMWADVREGLRDFDIGAIAETFGNALRETREGPGVRLVDPAAGKPDGYRAIRLAPDGDRMEADGYDSEDFSDMAAQGFAILVKRDFRQGPHDELGHFDKVTVSSSGPIALMIDGERREGGEDEQLVCDEFAVDFIATAPGRD</sequence>
<dbReference type="InterPro" id="IPR001206">
    <property type="entry name" value="Diacylglycerol_kinase_cat_dom"/>
</dbReference>
<dbReference type="AlphaFoldDB" id="A0A7W5ZX11"/>
<reference evidence="2 3" key="1">
    <citation type="submission" date="2020-08" db="EMBL/GenBank/DDBJ databases">
        <title>Genomic Encyclopedia of Type Strains, Phase IV (KMG-IV): sequencing the most valuable type-strain genomes for metagenomic binning, comparative biology and taxonomic classification.</title>
        <authorList>
            <person name="Goeker M."/>
        </authorList>
    </citation>
    <scope>NUCLEOTIDE SEQUENCE [LARGE SCALE GENOMIC DNA]</scope>
    <source>
        <strain evidence="2 3">DSM 14552</strain>
    </source>
</reference>
<evidence type="ECO:0000313" key="2">
    <source>
        <dbReference type="EMBL" id="MBB3859747.1"/>
    </source>
</evidence>
<dbReference type="GO" id="GO:0016301">
    <property type="term" value="F:kinase activity"/>
    <property type="evidence" value="ECO:0007669"/>
    <property type="project" value="InterPro"/>
</dbReference>
<dbReference type="Pfam" id="PF00781">
    <property type="entry name" value="DAGK_cat"/>
    <property type="match status" value="1"/>
</dbReference>
<dbReference type="SUPFAM" id="SSF111331">
    <property type="entry name" value="NAD kinase/diacylglycerol kinase-like"/>
    <property type="match status" value="1"/>
</dbReference>
<accession>A0A7W5ZX11</accession>
<organism evidence="2 3">
    <name type="scientific">Novosphingobium hassiacum</name>
    <dbReference type="NCBI Taxonomy" id="173676"/>
    <lineage>
        <taxon>Bacteria</taxon>
        <taxon>Pseudomonadati</taxon>
        <taxon>Pseudomonadota</taxon>
        <taxon>Alphaproteobacteria</taxon>
        <taxon>Sphingomonadales</taxon>
        <taxon>Sphingomonadaceae</taxon>
        <taxon>Novosphingobium</taxon>
    </lineage>
</organism>
<comment type="caution">
    <text evidence="2">The sequence shown here is derived from an EMBL/GenBank/DDBJ whole genome shotgun (WGS) entry which is preliminary data.</text>
</comment>
<gene>
    <name evidence="2" type="ORF">GGQ88_001008</name>
</gene>
<dbReference type="EMBL" id="JACICY010000002">
    <property type="protein sequence ID" value="MBB3859747.1"/>
    <property type="molecule type" value="Genomic_DNA"/>
</dbReference>
<dbReference type="PROSITE" id="PS50146">
    <property type="entry name" value="DAGK"/>
    <property type="match status" value="1"/>
</dbReference>
<proteinExistence type="predicted"/>
<dbReference type="Proteomes" id="UP000562395">
    <property type="component" value="Unassembled WGS sequence"/>
</dbReference>
<dbReference type="InterPro" id="IPR017438">
    <property type="entry name" value="ATP-NAD_kinase_N"/>
</dbReference>
<protein>
    <recommendedName>
        <fullName evidence="1">DAGKc domain-containing protein</fullName>
    </recommendedName>
</protein>
<dbReference type="Gene3D" id="3.40.50.10330">
    <property type="entry name" value="Probable inorganic polyphosphate/atp-NAD kinase, domain 1"/>
    <property type="match status" value="1"/>
</dbReference>
<dbReference type="RefSeq" id="WP_183612037.1">
    <property type="nucleotide sequence ID" value="NZ_JACICY010000002.1"/>
</dbReference>
<feature type="domain" description="DAGKc" evidence="1">
    <location>
        <begin position="1"/>
        <end position="130"/>
    </location>
</feature>
<keyword evidence="3" id="KW-1185">Reference proteome</keyword>
<name>A0A7W5ZX11_9SPHN</name>